<name>A0A9N7ZEG9_PLEPL</name>
<feature type="region of interest" description="Disordered" evidence="1">
    <location>
        <begin position="27"/>
        <end position="91"/>
    </location>
</feature>
<dbReference type="AlphaFoldDB" id="A0A9N7ZEG9"/>
<gene>
    <name evidence="2" type="ORF">PLEPLA_LOCUS49006</name>
</gene>
<protein>
    <submittedName>
        <fullName evidence="2">Uncharacterized protein</fullName>
    </submittedName>
</protein>
<evidence type="ECO:0000313" key="2">
    <source>
        <dbReference type="EMBL" id="CAB1461131.1"/>
    </source>
</evidence>
<keyword evidence="3" id="KW-1185">Reference proteome</keyword>
<dbReference type="Proteomes" id="UP001153269">
    <property type="component" value="Unassembled WGS sequence"/>
</dbReference>
<reference evidence="2" key="1">
    <citation type="submission" date="2020-03" db="EMBL/GenBank/DDBJ databases">
        <authorList>
            <person name="Weist P."/>
        </authorList>
    </citation>
    <scope>NUCLEOTIDE SEQUENCE</scope>
</reference>
<evidence type="ECO:0000256" key="1">
    <source>
        <dbReference type="SAM" id="MobiDB-lite"/>
    </source>
</evidence>
<evidence type="ECO:0000313" key="3">
    <source>
        <dbReference type="Proteomes" id="UP001153269"/>
    </source>
</evidence>
<sequence>MWHTWGDQYLRGLQTGLLALLHRDPGAAAAGGQQTPVDERLDSASHIRGARSKKRRFSEDQDPGAGGELTQQQEEEEEERGPATTRQARHPLVFFLSSPFFPAVHQRQPAP</sequence>
<proteinExistence type="predicted"/>
<organism evidence="2 3">
    <name type="scientific">Pleuronectes platessa</name>
    <name type="common">European plaice</name>
    <dbReference type="NCBI Taxonomy" id="8262"/>
    <lineage>
        <taxon>Eukaryota</taxon>
        <taxon>Metazoa</taxon>
        <taxon>Chordata</taxon>
        <taxon>Craniata</taxon>
        <taxon>Vertebrata</taxon>
        <taxon>Euteleostomi</taxon>
        <taxon>Actinopterygii</taxon>
        <taxon>Neopterygii</taxon>
        <taxon>Teleostei</taxon>
        <taxon>Neoteleostei</taxon>
        <taxon>Acanthomorphata</taxon>
        <taxon>Carangaria</taxon>
        <taxon>Pleuronectiformes</taxon>
        <taxon>Pleuronectoidei</taxon>
        <taxon>Pleuronectidae</taxon>
        <taxon>Pleuronectes</taxon>
    </lineage>
</organism>
<accession>A0A9N7ZEG9</accession>
<dbReference type="EMBL" id="CADEAL010004511">
    <property type="protein sequence ID" value="CAB1461131.1"/>
    <property type="molecule type" value="Genomic_DNA"/>
</dbReference>
<comment type="caution">
    <text evidence="2">The sequence shown here is derived from an EMBL/GenBank/DDBJ whole genome shotgun (WGS) entry which is preliminary data.</text>
</comment>